<dbReference type="EMBL" id="LZJS01000102">
    <property type="protein sequence ID" value="OBH59466.1"/>
    <property type="molecule type" value="Genomic_DNA"/>
</dbReference>
<proteinExistence type="predicted"/>
<accession>A0A1A2S5H6</accession>
<name>A0A1A2S5H6_9MYCO</name>
<comment type="caution">
    <text evidence="1">The sequence shown here is derived from an EMBL/GenBank/DDBJ whole genome shotgun (WGS) entry which is preliminary data.</text>
</comment>
<sequence>MESKDIVDRGEAAVQALAALTAQNTHDDEKRDMLMDFILTAPPLAEWPSDWREILSEACQFIAHLAEDLRRRGEIHGGDNKWYN</sequence>
<evidence type="ECO:0000313" key="1">
    <source>
        <dbReference type="EMBL" id="OBH59466.1"/>
    </source>
</evidence>
<dbReference type="RefSeq" id="WP_064952193.1">
    <property type="nucleotide sequence ID" value="NZ_LZJS01000102.1"/>
</dbReference>
<evidence type="ECO:0000313" key="2">
    <source>
        <dbReference type="Proteomes" id="UP000093861"/>
    </source>
</evidence>
<gene>
    <name evidence="1" type="ORF">A5685_03225</name>
</gene>
<dbReference type="AlphaFoldDB" id="A0A1A2S5H6"/>
<protein>
    <submittedName>
        <fullName evidence="1">Uncharacterized protein</fullName>
    </submittedName>
</protein>
<dbReference type="Proteomes" id="UP000093861">
    <property type="component" value="Unassembled WGS sequence"/>
</dbReference>
<organism evidence="1 2">
    <name type="scientific">Mycobacterium colombiense</name>
    <dbReference type="NCBI Taxonomy" id="339268"/>
    <lineage>
        <taxon>Bacteria</taxon>
        <taxon>Bacillati</taxon>
        <taxon>Actinomycetota</taxon>
        <taxon>Actinomycetes</taxon>
        <taxon>Mycobacteriales</taxon>
        <taxon>Mycobacteriaceae</taxon>
        <taxon>Mycobacterium</taxon>
        <taxon>Mycobacterium avium complex (MAC)</taxon>
    </lineage>
</organism>
<reference evidence="1 2" key="1">
    <citation type="submission" date="2016-06" db="EMBL/GenBank/DDBJ databases">
        <authorList>
            <person name="Kjaerup R.B."/>
            <person name="Dalgaard T.S."/>
            <person name="Juul-Madsen H.R."/>
        </authorList>
    </citation>
    <scope>NUCLEOTIDE SEQUENCE [LARGE SCALE GENOMIC DNA]</scope>
    <source>
        <strain evidence="1 2">E2464</strain>
    </source>
</reference>